<dbReference type="Proteomes" id="UP000295604">
    <property type="component" value="Unassembled WGS sequence"/>
</dbReference>
<comment type="caution">
    <text evidence="1">The sequence shown here is derived from an EMBL/GenBank/DDBJ whole genome shotgun (WGS) entry which is preliminary data.</text>
</comment>
<reference evidence="1 2" key="1">
    <citation type="submission" date="2018-11" db="EMBL/GenBank/DDBJ databases">
        <title>Genome sequence and assembly of Colletotrichum sidae.</title>
        <authorList>
            <person name="Gan P."/>
            <person name="Shirasu K."/>
        </authorList>
    </citation>
    <scope>NUCLEOTIDE SEQUENCE [LARGE SCALE GENOMIC DNA]</scope>
    <source>
        <strain evidence="1 2">CBS 518.97</strain>
    </source>
</reference>
<dbReference type="EMBL" id="QAPF01000616">
    <property type="protein sequence ID" value="TEA10378.1"/>
    <property type="molecule type" value="Genomic_DNA"/>
</dbReference>
<gene>
    <name evidence="1" type="ORF">C8034_v010227</name>
</gene>
<dbReference type="AlphaFoldDB" id="A0A4R8T1F5"/>
<name>A0A4R8T1F5_9PEZI</name>
<protein>
    <submittedName>
        <fullName evidence="1">Uncharacterized protein</fullName>
    </submittedName>
</protein>
<accession>A0A4R8T1F5</accession>
<organism evidence="1 2">
    <name type="scientific">Colletotrichum sidae</name>
    <dbReference type="NCBI Taxonomy" id="1347389"/>
    <lineage>
        <taxon>Eukaryota</taxon>
        <taxon>Fungi</taxon>
        <taxon>Dikarya</taxon>
        <taxon>Ascomycota</taxon>
        <taxon>Pezizomycotina</taxon>
        <taxon>Sordariomycetes</taxon>
        <taxon>Hypocreomycetidae</taxon>
        <taxon>Glomerellales</taxon>
        <taxon>Glomerellaceae</taxon>
        <taxon>Colletotrichum</taxon>
        <taxon>Colletotrichum orbiculare species complex</taxon>
    </lineage>
</organism>
<keyword evidence="2" id="KW-1185">Reference proteome</keyword>
<evidence type="ECO:0000313" key="1">
    <source>
        <dbReference type="EMBL" id="TEA10378.1"/>
    </source>
</evidence>
<sequence length="154" mass="16357">MAYTSLKLTRSGLLSIAQKPVGHQVKPTVLVLASLVQGLDSGVVQMIHGKNVKTRREGVAEQSQMNISNESHHQCVGVKCQPVGDRVANVSSFAEKAKLFREQYLAGGVKGAAKLKNSSTSIGLCESANSSSQLKKPPSTLSTACSLCRTFLNT</sequence>
<proteinExistence type="predicted"/>
<evidence type="ECO:0000313" key="2">
    <source>
        <dbReference type="Proteomes" id="UP000295604"/>
    </source>
</evidence>